<gene>
    <name evidence="6" type="ORF">CDV36_008747</name>
</gene>
<comment type="similarity">
    <text evidence="1">Belongs to the carotenoid oxygenase family.</text>
</comment>
<evidence type="ECO:0000256" key="4">
    <source>
        <dbReference type="ARBA" id="ARBA00023004"/>
    </source>
</evidence>
<evidence type="ECO:0000256" key="5">
    <source>
        <dbReference type="PIRSR" id="PIRSR604294-1"/>
    </source>
</evidence>
<evidence type="ECO:0000256" key="2">
    <source>
        <dbReference type="ARBA" id="ARBA00022723"/>
    </source>
</evidence>
<dbReference type="GO" id="GO:0016121">
    <property type="term" value="P:carotene catabolic process"/>
    <property type="evidence" value="ECO:0007669"/>
    <property type="project" value="TreeGrafter"/>
</dbReference>
<sequence length="569" mass="62995">MAAAEIGYNKYFVPEKDLKYVPPYLGNTPETTKEVKCPTVGDWPEWLDGTLIRMGSGRFTIPLSEDGSKPNAVLQHFFDGLAILHKFRMSNGEVYYSSRHTAEGVVQKAARDGYVTTTMFGLNANTPLIEAQDPCSALLGAQQSLYLPQGHLLPDEVNVNVVPRRGMHIPDGQNPHDRGTPSQTPEKEEILVHTDFNMLQVCNAKTLEPKRLLTYAQIDPELAGYGICAHPPKDRKRGMSFNYIIDPVTHVLSIFALDYQSNPASLIWKTPLPCEPCYIHSLAMTDKFVVFIRNPIHMDVSDVKKPVMEMLEYEPESPTQIFVLEKMSGKHIATYHSADGFMFFHSVNAYDYVDKKSGETNIHVDVCSYPGNYIPFREYTLSNVVDPARPYQDGTLVRYELEAVNVANIEKPGRVIVAAAIPGVASELPRISKRVSMQPGYRYVYSTAGNGGPAPGTSVPIGRLGNGLKVVQGAFFGSLAKFDWQTGTYKRWQPPNGDSCPSEPIFIERPGATEEDDGVVVTIVINKEGTHSILVVLDGRSFTEIARADMPQVYSLGPHGTFIEGVFGE</sequence>
<feature type="binding site" evidence="5">
    <location>
        <position position="345"/>
    </location>
    <ligand>
        <name>Fe cation</name>
        <dbReference type="ChEBI" id="CHEBI:24875"/>
        <note>catalytic</note>
    </ligand>
</feature>
<dbReference type="Pfam" id="PF03055">
    <property type="entry name" value="RPE65"/>
    <property type="match status" value="1"/>
</dbReference>
<dbReference type="GO" id="GO:0046872">
    <property type="term" value="F:metal ion binding"/>
    <property type="evidence" value="ECO:0007669"/>
    <property type="project" value="UniProtKB-KW"/>
</dbReference>
<dbReference type="PANTHER" id="PTHR10543:SF24">
    <property type="entry name" value="CAROTENOID ISOMEROOXYGENASE"/>
    <property type="match status" value="1"/>
</dbReference>
<evidence type="ECO:0000256" key="1">
    <source>
        <dbReference type="ARBA" id="ARBA00006787"/>
    </source>
</evidence>
<accession>A0A3M2S267</accession>
<comment type="cofactor">
    <cofactor evidence="5">
        <name>Fe(2+)</name>
        <dbReference type="ChEBI" id="CHEBI:29033"/>
    </cofactor>
    <text evidence="5">Binds 1 Fe(2+) ion per subunit.</text>
</comment>
<dbReference type="EMBL" id="NKUJ01000161">
    <property type="protein sequence ID" value="RMJ11636.1"/>
    <property type="molecule type" value="Genomic_DNA"/>
</dbReference>
<keyword evidence="2 5" id="KW-0479">Metal-binding</keyword>
<dbReference type="AlphaFoldDB" id="A0A3M2S267"/>
<keyword evidence="4 5" id="KW-0408">Iron</keyword>
<comment type="caution">
    <text evidence="6">The sequence shown here is derived from an EMBL/GenBank/DDBJ whole genome shotgun (WGS) entry which is preliminary data.</text>
</comment>
<reference evidence="6 7" key="1">
    <citation type="submission" date="2017-06" db="EMBL/GenBank/DDBJ databases">
        <title>Comparative genomic analysis of Ambrosia Fusariam Clade fungi.</title>
        <authorList>
            <person name="Stajich J.E."/>
            <person name="Carrillo J."/>
            <person name="Kijimoto T."/>
            <person name="Eskalen A."/>
            <person name="O'Donnell K."/>
            <person name="Kasson M."/>
        </authorList>
    </citation>
    <scope>NUCLEOTIDE SEQUENCE [LARGE SCALE GENOMIC DNA]</scope>
    <source>
        <strain evidence="6">UCR3666</strain>
    </source>
</reference>
<name>A0A3M2S267_9HYPO</name>
<feature type="binding site" evidence="5">
    <location>
        <position position="280"/>
    </location>
    <ligand>
        <name>Fe cation</name>
        <dbReference type="ChEBI" id="CHEBI:24875"/>
        <note>catalytic</note>
    </ligand>
</feature>
<evidence type="ECO:0000313" key="6">
    <source>
        <dbReference type="EMBL" id="RMJ11636.1"/>
    </source>
</evidence>
<dbReference type="OrthoDB" id="407010at2759"/>
<protein>
    <submittedName>
        <fullName evidence="6">Uncharacterized protein</fullName>
    </submittedName>
</protein>
<evidence type="ECO:0000313" key="7">
    <source>
        <dbReference type="Proteomes" id="UP000277212"/>
    </source>
</evidence>
<dbReference type="STRING" id="2010991.A0A3M2S267"/>
<evidence type="ECO:0000256" key="3">
    <source>
        <dbReference type="ARBA" id="ARBA00023002"/>
    </source>
</evidence>
<dbReference type="InterPro" id="IPR004294">
    <property type="entry name" value="Carotenoid_Oase"/>
</dbReference>
<dbReference type="GO" id="GO:0010436">
    <property type="term" value="F:carotenoid dioxygenase activity"/>
    <property type="evidence" value="ECO:0007669"/>
    <property type="project" value="TreeGrafter"/>
</dbReference>
<proteinExistence type="inferred from homology"/>
<dbReference type="Proteomes" id="UP000277212">
    <property type="component" value="Unassembled WGS sequence"/>
</dbReference>
<keyword evidence="7" id="KW-1185">Reference proteome</keyword>
<feature type="binding site" evidence="5">
    <location>
        <position position="230"/>
    </location>
    <ligand>
        <name>Fe cation</name>
        <dbReference type="ChEBI" id="CHEBI:24875"/>
        <note>catalytic</note>
    </ligand>
</feature>
<organism evidence="6 7">
    <name type="scientific">Fusarium kuroshium</name>
    <dbReference type="NCBI Taxonomy" id="2010991"/>
    <lineage>
        <taxon>Eukaryota</taxon>
        <taxon>Fungi</taxon>
        <taxon>Dikarya</taxon>
        <taxon>Ascomycota</taxon>
        <taxon>Pezizomycotina</taxon>
        <taxon>Sordariomycetes</taxon>
        <taxon>Hypocreomycetidae</taxon>
        <taxon>Hypocreales</taxon>
        <taxon>Nectriaceae</taxon>
        <taxon>Fusarium</taxon>
        <taxon>Fusarium solani species complex</taxon>
    </lineage>
</organism>
<dbReference type="PANTHER" id="PTHR10543">
    <property type="entry name" value="BETA-CAROTENE DIOXYGENASE"/>
    <property type="match status" value="1"/>
</dbReference>
<feature type="binding site" evidence="5">
    <location>
        <position position="559"/>
    </location>
    <ligand>
        <name>Fe cation</name>
        <dbReference type="ChEBI" id="CHEBI:24875"/>
        <note>catalytic</note>
    </ligand>
</feature>
<keyword evidence="3" id="KW-0560">Oxidoreductase</keyword>